<name>A0AAV4HTP1_9GAST</name>
<protein>
    <submittedName>
        <fullName evidence="2">Uncharacterized protein</fullName>
    </submittedName>
</protein>
<dbReference type="EMBL" id="BMAT01009160">
    <property type="protein sequence ID" value="GFR99885.1"/>
    <property type="molecule type" value="Genomic_DNA"/>
</dbReference>
<feature type="region of interest" description="Disordered" evidence="1">
    <location>
        <begin position="149"/>
        <end position="248"/>
    </location>
</feature>
<feature type="compositionally biased region" description="Polar residues" evidence="1">
    <location>
        <begin position="125"/>
        <end position="135"/>
    </location>
</feature>
<accession>A0AAV4HTP1</accession>
<comment type="caution">
    <text evidence="2">The sequence shown here is derived from an EMBL/GenBank/DDBJ whole genome shotgun (WGS) entry which is preliminary data.</text>
</comment>
<evidence type="ECO:0000313" key="3">
    <source>
        <dbReference type="Proteomes" id="UP000762676"/>
    </source>
</evidence>
<organism evidence="2 3">
    <name type="scientific">Elysia marginata</name>
    <dbReference type="NCBI Taxonomy" id="1093978"/>
    <lineage>
        <taxon>Eukaryota</taxon>
        <taxon>Metazoa</taxon>
        <taxon>Spiralia</taxon>
        <taxon>Lophotrochozoa</taxon>
        <taxon>Mollusca</taxon>
        <taxon>Gastropoda</taxon>
        <taxon>Heterobranchia</taxon>
        <taxon>Euthyneura</taxon>
        <taxon>Panpulmonata</taxon>
        <taxon>Sacoglossa</taxon>
        <taxon>Placobranchoidea</taxon>
        <taxon>Plakobranchidae</taxon>
        <taxon>Elysia</taxon>
    </lineage>
</organism>
<dbReference type="Proteomes" id="UP000762676">
    <property type="component" value="Unassembled WGS sequence"/>
</dbReference>
<reference evidence="2 3" key="1">
    <citation type="journal article" date="2021" name="Elife">
        <title>Chloroplast acquisition without the gene transfer in kleptoplastic sea slugs, Plakobranchus ocellatus.</title>
        <authorList>
            <person name="Maeda T."/>
            <person name="Takahashi S."/>
            <person name="Yoshida T."/>
            <person name="Shimamura S."/>
            <person name="Takaki Y."/>
            <person name="Nagai Y."/>
            <person name="Toyoda A."/>
            <person name="Suzuki Y."/>
            <person name="Arimoto A."/>
            <person name="Ishii H."/>
            <person name="Satoh N."/>
            <person name="Nishiyama T."/>
            <person name="Hasebe M."/>
            <person name="Maruyama T."/>
            <person name="Minagawa J."/>
            <person name="Obokata J."/>
            <person name="Shigenobu S."/>
        </authorList>
    </citation>
    <scope>NUCLEOTIDE SEQUENCE [LARGE SCALE GENOMIC DNA]</scope>
</reference>
<proteinExistence type="predicted"/>
<dbReference type="AlphaFoldDB" id="A0AAV4HTP1"/>
<gene>
    <name evidence="2" type="ORF">ElyMa_004539600</name>
</gene>
<evidence type="ECO:0000313" key="2">
    <source>
        <dbReference type="EMBL" id="GFR99885.1"/>
    </source>
</evidence>
<feature type="region of interest" description="Disordered" evidence="1">
    <location>
        <begin position="80"/>
        <end position="136"/>
    </location>
</feature>
<feature type="compositionally biased region" description="Low complexity" evidence="1">
    <location>
        <begin position="158"/>
        <end position="172"/>
    </location>
</feature>
<feature type="compositionally biased region" description="Polar residues" evidence="1">
    <location>
        <begin position="230"/>
        <end position="241"/>
    </location>
</feature>
<evidence type="ECO:0000256" key="1">
    <source>
        <dbReference type="SAM" id="MobiDB-lite"/>
    </source>
</evidence>
<feature type="compositionally biased region" description="Polar residues" evidence="1">
    <location>
        <begin position="173"/>
        <end position="196"/>
    </location>
</feature>
<sequence>MEKALQWMILEINKKQHALEEECHMLNELLKPWPLPKNEASKIQSEIHPSHKKVSTDEHLSKEEQEALLTVEKLLKKAQITRQVKTKSKVQEENNFSSTKESSFDDSTRTAPQQSKNTHDHHCKTQTFSVDTQPHSGRLLYKDHVTSNHSHADAHKYSSSGSNASSPAQSSQTLNKNISSKNKPQSHQPVSHTNRPSRPASGKNRYVPVHMSAPFKTENLKMPMRRKNHTLSQSRHTTSSKPRPDSGLSCASYKTLPAIKHAGGGKTNCNHSKLEEISVQSDDGASIITQDNHRRTETSNLGDSSEESNFVTAGETEIDGQPDIQKPQQSTETGIENELERFALKRDGSSLKIPGKLAKLVNLNNSLCQQCSAARLIKKVSQSTSGQQFVDRLQGEWTISEELWTRVRAFTCLRAHRNLLEMFQGLELEKLTAQSSYQALYKAKRTLEFILSMFASLQEESDYLSRVQFREVDPLPQNNQGSRESDLSNISFSDCHQGYQNEDLEQYLKQYLNGCEEWTHLKFTEKYLSIQMWLLELVRSEWWQALSADTRDASVLQGLYSLVSSGGQFPPAFVSNK</sequence>
<keyword evidence="3" id="KW-1185">Reference proteome</keyword>